<organism evidence="1 2">
    <name type="scientific">Kangiella sediminilitoris</name>
    <dbReference type="NCBI Taxonomy" id="1144748"/>
    <lineage>
        <taxon>Bacteria</taxon>
        <taxon>Pseudomonadati</taxon>
        <taxon>Pseudomonadota</taxon>
        <taxon>Gammaproteobacteria</taxon>
        <taxon>Kangiellales</taxon>
        <taxon>Kangiellaceae</taxon>
        <taxon>Kangiella</taxon>
    </lineage>
</organism>
<protein>
    <submittedName>
        <fullName evidence="1">Uncharacterized protein</fullName>
    </submittedName>
</protein>
<gene>
    <name evidence="1" type="ORF">KS2013_2225</name>
</gene>
<sequence>MLSVFMENVNIPQIIQKAMLGEVPATLRFLYAYMSSDTLHFRAVFTDDAPDDHLECASVVLAEVLACFSSEIKLHESIERDSYAHWKVGSGENLLFLRYGELSDT</sequence>
<keyword evidence="2" id="KW-1185">Reference proteome</keyword>
<proteinExistence type="predicted"/>
<name>A0A1B3BDQ5_9GAMM</name>
<dbReference type="KEGG" id="ksd:KS2013_2225"/>
<reference evidence="2" key="1">
    <citation type="submission" date="2015-08" db="EMBL/GenBank/DDBJ databases">
        <authorList>
            <person name="Kim K.M."/>
        </authorList>
    </citation>
    <scope>NUCLEOTIDE SEQUENCE [LARGE SCALE GENOMIC DNA]</scope>
    <source>
        <strain evidence="2">KCTC 23892</strain>
    </source>
</reference>
<dbReference type="Pfam" id="PF26541">
    <property type="entry name" value="MafI2"/>
    <property type="match status" value="1"/>
</dbReference>
<dbReference type="AlphaFoldDB" id="A0A1B3BDQ5"/>
<dbReference type="EMBL" id="CP012418">
    <property type="protein sequence ID" value="AOE50930.1"/>
    <property type="molecule type" value="Genomic_DNA"/>
</dbReference>
<evidence type="ECO:0000313" key="2">
    <source>
        <dbReference type="Proteomes" id="UP000094147"/>
    </source>
</evidence>
<dbReference type="PATRIC" id="fig|1144748.3.peg.2244"/>
<accession>A0A1B3BDQ5</accession>
<dbReference type="InterPro" id="IPR058702">
    <property type="entry name" value="MafI2-like"/>
</dbReference>
<dbReference type="Proteomes" id="UP000094147">
    <property type="component" value="Chromosome"/>
</dbReference>
<evidence type="ECO:0000313" key="1">
    <source>
        <dbReference type="EMBL" id="AOE50930.1"/>
    </source>
</evidence>